<dbReference type="Gene3D" id="3.40.50.1820">
    <property type="entry name" value="alpha/beta hydrolase"/>
    <property type="match status" value="1"/>
</dbReference>
<dbReference type="InParanoid" id="A0A2P6N1N1"/>
<dbReference type="PANTHER" id="PTHR10655:SF17">
    <property type="entry name" value="LYSOPHOSPHOLIPASE-LIKE PROTEIN 1"/>
    <property type="match status" value="1"/>
</dbReference>
<evidence type="ECO:0000259" key="3">
    <source>
        <dbReference type="Pfam" id="PF02230"/>
    </source>
</evidence>
<proteinExistence type="inferred from homology"/>
<dbReference type="GO" id="GO:0008474">
    <property type="term" value="F:palmitoyl-(protein) hydrolase activity"/>
    <property type="evidence" value="ECO:0007669"/>
    <property type="project" value="TreeGrafter"/>
</dbReference>
<evidence type="ECO:0000256" key="2">
    <source>
        <dbReference type="ARBA" id="ARBA00022801"/>
    </source>
</evidence>
<organism evidence="4 5">
    <name type="scientific">Planoprotostelium fungivorum</name>
    <dbReference type="NCBI Taxonomy" id="1890364"/>
    <lineage>
        <taxon>Eukaryota</taxon>
        <taxon>Amoebozoa</taxon>
        <taxon>Evosea</taxon>
        <taxon>Variosea</taxon>
        <taxon>Cavosteliida</taxon>
        <taxon>Cavosteliaceae</taxon>
        <taxon>Planoprotostelium</taxon>
    </lineage>
</organism>
<dbReference type="Pfam" id="PF02230">
    <property type="entry name" value="Abhydrolase_2"/>
    <property type="match status" value="1"/>
</dbReference>
<dbReference type="InterPro" id="IPR003140">
    <property type="entry name" value="PLipase/COase/thioEstase"/>
</dbReference>
<evidence type="ECO:0000313" key="4">
    <source>
        <dbReference type="EMBL" id="PRP77876.1"/>
    </source>
</evidence>
<dbReference type="OrthoDB" id="2418081at2759"/>
<dbReference type="AlphaFoldDB" id="A0A2P6N1N1"/>
<protein>
    <submittedName>
        <fullName evidence="4">Acyl-protein thioesterase 1,2</fullName>
    </submittedName>
</protein>
<name>A0A2P6N1N1_9EUKA</name>
<sequence length="193" mass="20917">MKPIIISPTTPSKGTVIFLHGLGDTGAGWAMQWEELSGGKYKVILPTAPKSPVTLNGGYRMTSWHDICGLETIDDEKTETFAGIEENRKFVEDLITTEINAGTPAEKIILGGFSQGAALSLYTGTQSNTKIGGIIALSGYLPHHQRFDQTTVKQKEVPIFVGHGTADQVVHHDKGKRAADTLKTCGRGEIRRK</sequence>
<keyword evidence="5" id="KW-1185">Reference proteome</keyword>
<dbReference type="GO" id="GO:0052689">
    <property type="term" value="F:carboxylic ester hydrolase activity"/>
    <property type="evidence" value="ECO:0007669"/>
    <property type="project" value="TreeGrafter"/>
</dbReference>
<comment type="similarity">
    <text evidence="1">Belongs to the AB hydrolase superfamily. AB hydrolase 2 family.</text>
</comment>
<keyword evidence="2" id="KW-0378">Hydrolase</keyword>
<dbReference type="InterPro" id="IPR050565">
    <property type="entry name" value="LYPA1-2/EST-like"/>
</dbReference>
<dbReference type="EMBL" id="MDYQ01000251">
    <property type="protein sequence ID" value="PRP77876.1"/>
    <property type="molecule type" value="Genomic_DNA"/>
</dbReference>
<dbReference type="FunCoup" id="A0A2P6N1N1">
    <property type="interactions" value="356"/>
</dbReference>
<dbReference type="InterPro" id="IPR029058">
    <property type="entry name" value="AB_hydrolase_fold"/>
</dbReference>
<dbReference type="SUPFAM" id="SSF53474">
    <property type="entry name" value="alpha/beta-Hydrolases"/>
    <property type="match status" value="1"/>
</dbReference>
<evidence type="ECO:0000313" key="5">
    <source>
        <dbReference type="Proteomes" id="UP000241769"/>
    </source>
</evidence>
<comment type="caution">
    <text evidence="4">The sequence shown here is derived from an EMBL/GenBank/DDBJ whole genome shotgun (WGS) entry which is preliminary data.</text>
</comment>
<accession>A0A2P6N1N1</accession>
<evidence type="ECO:0000256" key="1">
    <source>
        <dbReference type="ARBA" id="ARBA00006499"/>
    </source>
</evidence>
<reference evidence="4 5" key="1">
    <citation type="journal article" date="2018" name="Genome Biol. Evol.">
        <title>Multiple Roots of Fruiting Body Formation in Amoebozoa.</title>
        <authorList>
            <person name="Hillmann F."/>
            <person name="Forbes G."/>
            <person name="Novohradska S."/>
            <person name="Ferling I."/>
            <person name="Riege K."/>
            <person name="Groth M."/>
            <person name="Westermann M."/>
            <person name="Marz M."/>
            <person name="Spaller T."/>
            <person name="Winckler T."/>
            <person name="Schaap P."/>
            <person name="Glockner G."/>
        </authorList>
    </citation>
    <scope>NUCLEOTIDE SEQUENCE [LARGE SCALE GENOMIC DNA]</scope>
    <source>
        <strain evidence="4 5">Jena</strain>
    </source>
</reference>
<dbReference type="GO" id="GO:0005737">
    <property type="term" value="C:cytoplasm"/>
    <property type="evidence" value="ECO:0007669"/>
    <property type="project" value="TreeGrafter"/>
</dbReference>
<dbReference type="STRING" id="1890364.A0A2P6N1N1"/>
<feature type="domain" description="Phospholipase/carboxylesterase/thioesterase" evidence="3">
    <location>
        <begin position="3"/>
        <end position="187"/>
    </location>
</feature>
<dbReference type="Proteomes" id="UP000241769">
    <property type="component" value="Unassembled WGS sequence"/>
</dbReference>
<gene>
    <name evidence="4" type="ORF">PROFUN_08550</name>
</gene>
<dbReference type="PANTHER" id="PTHR10655">
    <property type="entry name" value="LYSOPHOSPHOLIPASE-RELATED"/>
    <property type="match status" value="1"/>
</dbReference>